<sequence length="87" mass="9068">MGKPLLAIFLVGVFTLAMFGAAVKAEKGEPEEKFRGRRAGVAMLISHLGRNLGKTGSLALGGVAELICVGWLVAAVKSRGSEVQEAE</sequence>
<dbReference type="RefSeq" id="WP_145030340.1">
    <property type="nucleotide sequence ID" value="NZ_CP036271.1"/>
</dbReference>
<dbReference type="InParanoid" id="A0A517SED3"/>
<gene>
    <name evidence="1" type="ORF">Pan44_25230</name>
</gene>
<evidence type="ECO:0000313" key="2">
    <source>
        <dbReference type="Proteomes" id="UP000315700"/>
    </source>
</evidence>
<dbReference type="AlphaFoldDB" id="A0A517SED3"/>
<dbReference type="KEGG" id="ccos:Pan44_25230"/>
<protein>
    <submittedName>
        <fullName evidence="1">Uncharacterized protein</fullName>
    </submittedName>
</protein>
<name>A0A517SED3_9PLAN</name>
<accession>A0A517SED3</accession>
<evidence type="ECO:0000313" key="1">
    <source>
        <dbReference type="EMBL" id="QDT54490.1"/>
    </source>
</evidence>
<dbReference type="Proteomes" id="UP000315700">
    <property type="component" value="Chromosome"/>
</dbReference>
<reference evidence="1 2" key="1">
    <citation type="submission" date="2019-02" db="EMBL/GenBank/DDBJ databases">
        <title>Deep-cultivation of Planctomycetes and their phenomic and genomic characterization uncovers novel biology.</title>
        <authorList>
            <person name="Wiegand S."/>
            <person name="Jogler M."/>
            <person name="Boedeker C."/>
            <person name="Pinto D."/>
            <person name="Vollmers J."/>
            <person name="Rivas-Marin E."/>
            <person name="Kohn T."/>
            <person name="Peeters S.H."/>
            <person name="Heuer A."/>
            <person name="Rast P."/>
            <person name="Oberbeckmann S."/>
            <person name="Bunk B."/>
            <person name="Jeske O."/>
            <person name="Meyerdierks A."/>
            <person name="Storesund J.E."/>
            <person name="Kallscheuer N."/>
            <person name="Luecker S."/>
            <person name="Lage O.M."/>
            <person name="Pohl T."/>
            <person name="Merkel B.J."/>
            <person name="Hornburger P."/>
            <person name="Mueller R.-W."/>
            <person name="Bruemmer F."/>
            <person name="Labrenz M."/>
            <person name="Spormann A.M."/>
            <person name="Op den Camp H."/>
            <person name="Overmann J."/>
            <person name="Amann R."/>
            <person name="Jetten M.S.M."/>
            <person name="Mascher T."/>
            <person name="Medema M.H."/>
            <person name="Devos D.P."/>
            <person name="Kaster A.-K."/>
            <person name="Ovreas L."/>
            <person name="Rohde M."/>
            <person name="Galperin M.Y."/>
            <person name="Jogler C."/>
        </authorList>
    </citation>
    <scope>NUCLEOTIDE SEQUENCE [LARGE SCALE GENOMIC DNA]</scope>
    <source>
        <strain evidence="1 2">Pan44</strain>
    </source>
</reference>
<dbReference type="EMBL" id="CP036271">
    <property type="protein sequence ID" value="QDT54490.1"/>
    <property type="molecule type" value="Genomic_DNA"/>
</dbReference>
<keyword evidence="2" id="KW-1185">Reference proteome</keyword>
<proteinExistence type="predicted"/>
<organism evidence="1 2">
    <name type="scientific">Caulifigura coniformis</name>
    <dbReference type="NCBI Taxonomy" id="2527983"/>
    <lineage>
        <taxon>Bacteria</taxon>
        <taxon>Pseudomonadati</taxon>
        <taxon>Planctomycetota</taxon>
        <taxon>Planctomycetia</taxon>
        <taxon>Planctomycetales</taxon>
        <taxon>Planctomycetaceae</taxon>
        <taxon>Caulifigura</taxon>
    </lineage>
</organism>